<keyword evidence="4" id="KW-0297">G-protein coupled receptor</keyword>
<feature type="compositionally biased region" description="Low complexity" evidence="9">
    <location>
        <begin position="181"/>
        <end position="191"/>
    </location>
</feature>
<keyword evidence="6" id="KW-0675">Receptor</keyword>
<evidence type="ECO:0000256" key="10">
    <source>
        <dbReference type="SAM" id="Phobius"/>
    </source>
</evidence>
<reference evidence="13" key="2">
    <citation type="submission" date="2023-02" db="EMBL/GenBank/DDBJ databases">
        <authorList>
            <consortium name="DOE Joint Genome Institute"/>
            <person name="Mondo S.J."/>
            <person name="Chang Y."/>
            <person name="Wang Y."/>
            <person name="Ahrendt S."/>
            <person name="Andreopoulos W."/>
            <person name="Barry K."/>
            <person name="Beard J."/>
            <person name="Benny G.L."/>
            <person name="Blankenship S."/>
            <person name="Bonito G."/>
            <person name="Cuomo C."/>
            <person name="Desiro A."/>
            <person name="Gervers K.A."/>
            <person name="Hundley H."/>
            <person name="Kuo A."/>
            <person name="LaButti K."/>
            <person name="Lang B.F."/>
            <person name="Lipzen A."/>
            <person name="O'Donnell K."/>
            <person name="Pangilinan J."/>
            <person name="Reynolds N."/>
            <person name="Sandor L."/>
            <person name="Smith M.W."/>
            <person name="Tsang A."/>
            <person name="Grigoriev I.V."/>
            <person name="Stajich J.E."/>
            <person name="Spatafora J.W."/>
        </authorList>
    </citation>
    <scope>NUCLEOTIDE SEQUENCE</scope>
    <source>
        <strain evidence="13">RSA 2281</strain>
    </source>
</reference>
<feature type="transmembrane region" description="Helical" evidence="10">
    <location>
        <begin position="87"/>
        <end position="107"/>
    </location>
</feature>
<feature type="domain" description="G-protein coupled receptors family 3 profile" evidence="12">
    <location>
        <begin position="1"/>
        <end position="146"/>
    </location>
</feature>
<sequence length="441" mass="50114">MVVAVDMIILVVGLVVSQPQPRRIDVSFTTHYWECHSARNDTEIVFLVLSTIYAAAMLLFATFLAYKTRAAGQRYSHYSETKQMGLSVYNILFSALVGFAVLVNPMADFYTKYYITVITVLWATTFSLLALFLPKVHAFIKQQHKEKAGIFAIYHHFLKSIRKHHHKKDHESSMHHHYSHSQHQQSISQNSTAYGHHSSSFHTTGAGRGELISLNQMMQHHVPLDSNMVGGGSPSTAAGSATAATASNYVEVHEGEMPVRRVIRYFPFLSHWEMQHIMVFPCLGYFSFFSERTKEGAVMSYREATIYSAQLEEYVLKIHGQGIHDMYIQLPDLDALKIWETAFNNRGKKQLQQHPQQQTKNIDSSSFLHLDSDDENDPEDEAKHVISSSSFLAPPESIHQQNPHHQPQYHSSQRSLLARRQSERSSVTSETVAVNDHHPPV</sequence>
<keyword evidence="3 10" id="KW-1133">Transmembrane helix</keyword>
<feature type="signal peptide" evidence="11">
    <location>
        <begin position="1"/>
        <end position="17"/>
    </location>
</feature>
<feature type="chain" id="PRO_5042081258" description="G-protein coupled receptors family 3 profile domain-containing protein" evidence="11">
    <location>
        <begin position="18"/>
        <end position="441"/>
    </location>
</feature>
<keyword evidence="14" id="KW-1185">Reference proteome</keyword>
<dbReference type="PROSITE" id="PS50259">
    <property type="entry name" value="G_PROTEIN_RECEP_F3_4"/>
    <property type="match status" value="1"/>
</dbReference>
<evidence type="ECO:0000256" key="3">
    <source>
        <dbReference type="ARBA" id="ARBA00022989"/>
    </source>
</evidence>
<feature type="transmembrane region" description="Helical" evidence="10">
    <location>
        <begin position="113"/>
        <end position="133"/>
    </location>
</feature>
<dbReference type="GO" id="GO:0004965">
    <property type="term" value="F:G protein-coupled GABA receptor activity"/>
    <property type="evidence" value="ECO:0007669"/>
    <property type="project" value="InterPro"/>
</dbReference>
<dbReference type="AlphaFoldDB" id="A0AAD5KCN2"/>
<evidence type="ECO:0000313" key="14">
    <source>
        <dbReference type="Proteomes" id="UP001209540"/>
    </source>
</evidence>
<evidence type="ECO:0000256" key="11">
    <source>
        <dbReference type="SAM" id="SignalP"/>
    </source>
</evidence>
<keyword evidence="5 10" id="KW-0472">Membrane</keyword>
<organism evidence="13 14">
    <name type="scientific">Phascolomyces articulosus</name>
    <dbReference type="NCBI Taxonomy" id="60185"/>
    <lineage>
        <taxon>Eukaryota</taxon>
        <taxon>Fungi</taxon>
        <taxon>Fungi incertae sedis</taxon>
        <taxon>Mucoromycota</taxon>
        <taxon>Mucoromycotina</taxon>
        <taxon>Mucoromycetes</taxon>
        <taxon>Mucorales</taxon>
        <taxon>Lichtheimiaceae</taxon>
        <taxon>Phascolomyces</taxon>
    </lineage>
</organism>
<feature type="region of interest" description="Disordered" evidence="9">
    <location>
        <begin position="165"/>
        <end position="202"/>
    </location>
</feature>
<keyword evidence="2 10" id="KW-0812">Transmembrane</keyword>
<evidence type="ECO:0000256" key="2">
    <source>
        <dbReference type="ARBA" id="ARBA00022692"/>
    </source>
</evidence>
<dbReference type="InterPro" id="IPR002455">
    <property type="entry name" value="GPCR3_GABA-B"/>
</dbReference>
<feature type="compositionally biased region" description="Low complexity" evidence="9">
    <location>
        <begin position="397"/>
        <end position="419"/>
    </location>
</feature>
<evidence type="ECO:0000256" key="5">
    <source>
        <dbReference type="ARBA" id="ARBA00023136"/>
    </source>
</evidence>
<evidence type="ECO:0000256" key="6">
    <source>
        <dbReference type="ARBA" id="ARBA00023170"/>
    </source>
</evidence>
<dbReference type="PANTHER" id="PTHR10519">
    <property type="entry name" value="GABA-B RECEPTOR"/>
    <property type="match status" value="1"/>
</dbReference>
<reference evidence="13" key="1">
    <citation type="journal article" date="2022" name="IScience">
        <title>Evolution of zygomycete secretomes and the origins of terrestrial fungal ecologies.</title>
        <authorList>
            <person name="Chang Y."/>
            <person name="Wang Y."/>
            <person name="Mondo S."/>
            <person name="Ahrendt S."/>
            <person name="Andreopoulos W."/>
            <person name="Barry K."/>
            <person name="Beard J."/>
            <person name="Benny G.L."/>
            <person name="Blankenship S."/>
            <person name="Bonito G."/>
            <person name="Cuomo C."/>
            <person name="Desiro A."/>
            <person name="Gervers K.A."/>
            <person name="Hundley H."/>
            <person name="Kuo A."/>
            <person name="LaButti K."/>
            <person name="Lang B.F."/>
            <person name="Lipzen A."/>
            <person name="O'Donnell K."/>
            <person name="Pangilinan J."/>
            <person name="Reynolds N."/>
            <person name="Sandor L."/>
            <person name="Smith M.E."/>
            <person name="Tsang A."/>
            <person name="Grigoriev I.V."/>
            <person name="Stajich J.E."/>
            <person name="Spatafora J.W."/>
        </authorList>
    </citation>
    <scope>NUCLEOTIDE SEQUENCE</scope>
    <source>
        <strain evidence="13">RSA 2281</strain>
    </source>
</reference>
<name>A0AAD5KCN2_9FUNG</name>
<comment type="caution">
    <text evidence="13">The sequence shown here is derived from an EMBL/GenBank/DDBJ whole genome shotgun (WGS) entry which is preliminary data.</text>
</comment>
<evidence type="ECO:0000256" key="1">
    <source>
        <dbReference type="ARBA" id="ARBA00004141"/>
    </source>
</evidence>
<feature type="transmembrane region" description="Helical" evidence="10">
    <location>
        <begin position="44"/>
        <end position="66"/>
    </location>
</feature>
<dbReference type="GO" id="GO:0038039">
    <property type="term" value="C:G protein-coupled receptor heterodimeric complex"/>
    <property type="evidence" value="ECO:0007669"/>
    <property type="project" value="TreeGrafter"/>
</dbReference>
<protein>
    <recommendedName>
        <fullName evidence="12">G-protein coupled receptors family 3 profile domain-containing protein</fullName>
    </recommendedName>
</protein>
<evidence type="ECO:0000256" key="7">
    <source>
        <dbReference type="ARBA" id="ARBA00023180"/>
    </source>
</evidence>
<feature type="compositionally biased region" description="Low complexity" evidence="9">
    <location>
        <begin position="352"/>
        <end position="369"/>
    </location>
</feature>
<evidence type="ECO:0000313" key="13">
    <source>
        <dbReference type="EMBL" id="KAI9278718.1"/>
    </source>
</evidence>
<accession>A0AAD5KCN2</accession>
<dbReference type="GO" id="GO:0007214">
    <property type="term" value="P:gamma-aminobutyric acid signaling pathway"/>
    <property type="evidence" value="ECO:0007669"/>
    <property type="project" value="TreeGrafter"/>
</dbReference>
<keyword evidence="11" id="KW-0732">Signal</keyword>
<dbReference type="Pfam" id="PF00003">
    <property type="entry name" value="7tm_3"/>
    <property type="match status" value="1"/>
</dbReference>
<dbReference type="PANTHER" id="PTHR10519:SF20">
    <property type="entry name" value="G-PROTEIN COUPLED RECEPTOR 156-RELATED"/>
    <property type="match status" value="1"/>
</dbReference>
<evidence type="ECO:0000259" key="12">
    <source>
        <dbReference type="PROSITE" id="PS50259"/>
    </source>
</evidence>
<proteinExistence type="predicted"/>
<dbReference type="EMBL" id="JAIXMP010000001">
    <property type="protein sequence ID" value="KAI9278718.1"/>
    <property type="molecule type" value="Genomic_DNA"/>
</dbReference>
<dbReference type="Proteomes" id="UP001209540">
    <property type="component" value="Unassembled WGS sequence"/>
</dbReference>
<gene>
    <name evidence="13" type="ORF">BDA99DRAFT_14361</name>
</gene>
<keyword evidence="8" id="KW-0807">Transducer</keyword>
<dbReference type="InterPro" id="IPR017978">
    <property type="entry name" value="GPCR_3_C"/>
</dbReference>
<evidence type="ECO:0000256" key="4">
    <source>
        <dbReference type="ARBA" id="ARBA00023040"/>
    </source>
</evidence>
<comment type="subcellular location">
    <subcellularLocation>
        <location evidence="1">Membrane</location>
        <topology evidence="1">Multi-pass membrane protein</topology>
    </subcellularLocation>
</comment>
<evidence type="ECO:0000256" key="9">
    <source>
        <dbReference type="SAM" id="MobiDB-lite"/>
    </source>
</evidence>
<feature type="region of interest" description="Disordered" evidence="9">
    <location>
        <begin position="347"/>
        <end position="441"/>
    </location>
</feature>
<keyword evidence="7" id="KW-0325">Glycoprotein</keyword>
<evidence type="ECO:0000256" key="8">
    <source>
        <dbReference type="ARBA" id="ARBA00023224"/>
    </source>
</evidence>